<organism evidence="2 3">
    <name type="scientific">Brachionus plicatilis</name>
    <name type="common">Marine rotifer</name>
    <name type="synonym">Brachionus muelleri</name>
    <dbReference type="NCBI Taxonomy" id="10195"/>
    <lineage>
        <taxon>Eukaryota</taxon>
        <taxon>Metazoa</taxon>
        <taxon>Spiralia</taxon>
        <taxon>Gnathifera</taxon>
        <taxon>Rotifera</taxon>
        <taxon>Eurotatoria</taxon>
        <taxon>Monogononta</taxon>
        <taxon>Pseudotrocha</taxon>
        <taxon>Ploima</taxon>
        <taxon>Brachionidae</taxon>
        <taxon>Brachionus</taxon>
    </lineage>
</organism>
<dbReference type="EMBL" id="REGN01005208">
    <property type="protein sequence ID" value="RNA14349.1"/>
    <property type="molecule type" value="Genomic_DNA"/>
</dbReference>
<protein>
    <submittedName>
        <fullName evidence="2">Uncharacterized protein</fullName>
    </submittedName>
</protein>
<gene>
    <name evidence="2" type="ORF">BpHYR1_011292</name>
</gene>
<reference evidence="2 3" key="1">
    <citation type="journal article" date="2018" name="Sci. Rep.">
        <title>Genomic signatures of local adaptation to the degree of environmental predictability in rotifers.</title>
        <authorList>
            <person name="Franch-Gras L."/>
            <person name="Hahn C."/>
            <person name="Garcia-Roger E.M."/>
            <person name="Carmona M.J."/>
            <person name="Serra M."/>
            <person name="Gomez A."/>
        </authorList>
    </citation>
    <scope>NUCLEOTIDE SEQUENCE [LARGE SCALE GENOMIC DNA]</scope>
    <source>
        <strain evidence="2">HYR1</strain>
    </source>
</reference>
<keyword evidence="1" id="KW-1133">Transmembrane helix</keyword>
<name>A0A3M7QT06_BRAPC</name>
<accession>A0A3M7QT06</accession>
<comment type="caution">
    <text evidence="2">The sequence shown here is derived from an EMBL/GenBank/DDBJ whole genome shotgun (WGS) entry which is preliminary data.</text>
</comment>
<sequence>MKRALDTMESHDLYRINNELLTKVESKIKDDNLEFETNESGIYVVKYDRSYGVLIGVLVGVAVFIIIILALSLLLYKNPNFIKSIRYRANNLKLSSNLILKISCGLLEKLFVYFNKNISI</sequence>
<dbReference type="Proteomes" id="UP000276133">
    <property type="component" value="Unassembled WGS sequence"/>
</dbReference>
<dbReference type="AlphaFoldDB" id="A0A3M7QT06"/>
<proteinExistence type="predicted"/>
<evidence type="ECO:0000256" key="1">
    <source>
        <dbReference type="SAM" id="Phobius"/>
    </source>
</evidence>
<feature type="transmembrane region" description="Helical" evidence="1">
    <location>
        <begin position="51"/>
        <end position="76"/>
    </location>
</feature>
<evidence type="ECO:0000313" key="2">
    <source>
        <dbReference type="EMBL" id="RNA14349.1"/>
    </source>
</evidence>
<keyword evidence="3" id="KW-1185">Reference proteome</keyword>
<evidence type="ECO:0000313" key="3">
    <source>
        <dbReference type="Proteomes" id="UP000276133"/>
    </source>
</evidence>
<keyword evidence="1" id="KW-0472">Membrane</keyword>
<keyword evidence="1" id="KW-0812">Transmembrane</keyword>